<evidence type="ECO:0000313" key="1">
    <source>
        <dbReference type="EMBL" id="SVE51435.1"/>
    </source>
</evidence>
<gene>
    <name evidence="1" type="ORF">METZ01_LOCUS504289</name>
</gene>
<dbReference type="EMBL" id="UINC01222586">
    <property type="protein sequence ID" value="SVE51435.1"/>
    <property type="molecule type" value="Genomic_DNA"/>
</dbReference>
<organism evidence="1">
    <name type="scientific">marine metagenome</name>
    <dbReference type="NCBI Taxonomy" id="408172"/>
    <lineage>
        <taxon>unclassified sequences</taxon>
        <taxon>metagenomes</taxon>
        <taxon>ecological metagenomes</taxon>
    </lineage>
</organism>
<name>A0A383E4Y9_9ZZZZ</name>
<reference evidence="1" key="1">
    <citation type="submission" date="2018-05" db="EMBL/GenBank/DDBJ databases">
        <authorList>
            <person name="Lanie J.A."/>
            <person name="Ng W.-L."/>
            <person name="Kazmierczak K.M."/>
            <person name="Andrzejewski T.M."/>
            <person name="Davidsen T.M."/>
            <person name="Wayne K.J."/>
            <person name="Tettelin H."/>
            <person name="Glass J.I."/>
            <person name="Rusch D."/>
            <person name="Podicherti R."/>
            <person name="Tsui H.-C.T."/>
            <person name="Winkler M.E."/>
        </authorList>
    </citation>
    <scope>NUCLEOTIDE SEQUENCE</scope>
</reference>
<accession>A0A383E4Y9</accession>
<sequence>MSIFFILSNGCSGYKPIYSNSSLEFKIVDHTIKGDKRLGNRIYSKLYNLSRTKKNLDSDKSI</sequence>
<dbReference type="AlphaFoldDB" id="A0A383E4Y9"/>
<proteinExistence type="predicted"/>
<feature type="non-terminal residue" evidence="1">
    <location>
        <position position="62"/>
    </location>
</feature>
<protein>
    <submittedName>
        <fullName evidence="1">Uncharacterized protein</fullName>
    </submittedName>
</protein>